<dbReference type="InterPro" id="IPR003682">
    <property type="entry name" value="rRNA_ssu_MeTfrase_G"/>
</dbReference>
<evidence type="ECO:0000256" key="5">
    <source>
        <dbReference type="ARBA" id="ARBA00022691"/>
    </source>
</evidence>
<dbReference type="CDD" id="cd02440">
    <property type="entry name" value="AdoMet_MTases"/>
    <property type="match status" value="1"/>
</dbReference>
<dbReference type="PANTHER" id="PTHR31760:SF0">
    <property type="entry name" value="S-ADENOSYL-L-METHIONINE-DEPENDENT METHYLTRANSFERASES SUPERFAMILY PROTEIN"/>
    <property type="match status" value="1"/>
</dbReference>
<dbReference type="EC" id="2.1.1.-" evidence="6"/>
<keyword evidence="5 6" id="KW-0949">S-adenosyl-L-methionine</keyword>
<dbReference type="Gene3D" id="3.40.50.150">
    <property type="entry name" value="Vaccinia Virus protein VP39"/>
    <property type="match status" value="1"/>
</dbReference>
<comment type="function">
    <text evidence="6">Specifically methylates the N7 position of a guanine in 16S rRNA.</text>
</comment>
<evidence type="ECO:0000256" key="4">
    <source>
        <dbReference type="ARBA" id="ARBA00022679"/>
    </source>
</evidence>
<feature type="binding site" evidence="6">
    <location>
        <position position="76"/>
    </location>
    <ligand>
        <name>S-adenosyl-L-methionine</name>
        <dbReference type="ChEBI" id="CHEBI:59789"/>
    </ligand>
</feature>
<dbReference type="GO" id="GO:0070043">
    <property type="term" value="F:rRNA (guanine-N7-)-methyltransferase activity"/>
    <property type="evidence" value="ECO:0007669"/>
    <property type="project" value="UniProtKB-UniRule"/>
</dbReference>
<feature type="binding site" evidence="6">
    <location>
        <position position="71"/>
    </location>
    <ligand>
        <name>S-adenosyl-L-methionine</name>
        <dbReference type="ChEBI" id="CHEBI:59789"/>
    </ligand>
</feature>
<protein>
    <recommendedName>
        <fullName evidence="6">Ribosomal RNA small subunit methyltransferase G</fullName>
        <ecNumber evidence="6">2.1.1.-</ecNumber>
    </recommendedName>
    <alternativeName>
        <fullName evidence="6">16S rRNA 7-methylguanosine methyltransferase</fullName>
        <shortName evidence="6">16S rRNA m7G methyltransferase</shortName>
    </alternativeName>
</protein>
<dbReference type="RefSeq" id="WP_004819587.1">
    <property type="nucleotide sequence ID" value="NZ_UGTH01000001.1"/>
</dbReference>
<feature type="binding site" evidence="6">
    <location>
        <begin position="122"/>
        <end position="123"/>
    </location>
    <ligand>
        <name>S-adenosyl-L-methionine</name>
        <dbReference type="ChEBI" id="CHEBI:59789"/>
    </ligand>
</feature>
<evidence type="ECO:0000313" key="8">
    <source>
        <dbReference type="Proteomes" id="UP000254777"/>
    </source>
</evidence>
<keyword evidence="3 6" id="KW-0489">Methyltransferase</keyword>
<evidence type="ECO:0000256" key="6">
    <source>
        <dbReference type="HAMAP-Rule" id="MF_00074"/>
    </source>
</evidence>
<organism evidence="7 8">
    <name type="scientific">Peptoniphilus indolicus</name>
    <dbReference type="NCBI Taxonomy" id="33030"/>
    <lineage>
        <taxon>Bacteria</taxon>
        <taxon>Bacillati</taxon>
        <taxon>Bacillota</taxon>
        <taxon>Tissierellia</taxon>
        <taxon>Tissierellales</taxon>
        <taxon>Peptoniphilaceae</taxon>
        <taxon>Peptoniphilus</taxon>
    </lineage>
</organism>
<dbReference type="InterPro" id="IPR029063">
    <property type="entry name" value="SAM-dependent_MTases_sf"/>
</dbReference>
<dbReference type="AlphaFoldDB" id="A0A379DDC5"/>
<comment type="subcellular location">
    <subcellularLocation>
        <location evidence="6">Cytoplasm</location>
    </subcellularLocation>
</comment>
<dbReference type="Proteomes" id="UP000254777">
    <property type="component" value="Unassembled WGS sequence"/>
</dbReference>
<comment type="similarity">
    <text evidence="6">Belongs to the methyltransferase superfamily. RNA methyltransferase RsmG family.</text>
</comment>
<keyword evidence="4 6" id="KW-0808">Transferase</keyword>
<dbReference type="Pfam" id="PF02527">
    <property type="entry name" value="GidB"/>
    <property type="match status" value="1"/>
</dbReference>
<accession>A0A379DDC5</accession>
<feature type="binding site" evidence="6">
    <location>
        <position position="140"/>
    </location>
    <ligand>
        <name>S-adenosyl-L-methionine</name>
        <dbReference type="ChEBI" id="CHEBI:59789"/>
    </ligand>
</feature>
<dbReference type="EMBL" id="UGTH01000001">
    <property type="protein sequence ID" value="SUB75601.1"/>
    <property type="molecule type" value="Genomic_DNA"/>
</dbReference>
<proteinExistence type="inferred from homology"/>
<comment type="caution">
    <text evidence="6">Lacks conserved residue(s) required for the propagation of feature annotation.</text>
</comment>
<name>A0A379DDC5_9FIRM</name>
<keyword evidence="2 6" id="KW-0698">rRNA processing</keyword>
<dbReference type="GO" id="GO:0005829">
    <property type="term" value="C:cytosol"/>
    <property type="evidence" value="ECO:0007669"/>
    <property type="project" value="TreeGrafter"/>
</dbReference>
<evidence type="ECO:0000256" key="1">
    <source>
        <dbReference type="ARBA" id="ARBA00022490"/>
    </source>
</evidence>
<dbReference type="HAMAP" id="MF_00074">
    <property type="entry name" value="16SrRNA_methyltr_G"/>
    <property type="match status" value="1"/>
</dbReference>
<evidence type="ECO:0000313" key="7">
    <source>
        <dbReference type="EMBL" id="SUB75601.1"/>
    </source>
</evidence>
<evidence type="ECO:0000256" key="3">
    <source>
        <dbReference type="ARBA" id="ARBA00022603"/>
    </source>
</evidence>
<dbReference type="PANTHER" id="PTHR31760">
    <property type="entry name" value="S-ADENOSYL-L-METHIONINE-DEPENDENT METHYLTRANSFERASES SUPERFAMILY PROTEIN"/>
    <property type="match status" value="1"/>
</dbReference>
<keyword evidence="1 6" id="KW-0963">Cytoplasm</keyword>
<dbReference type="SUPFAM" id="SSF53335">
    <property type="entry name" value="S-adenosyl-L-methionine-dependent methyltransferases"/>
    <property type="match status" value="1"/>
</dbReference>
<reference evidence="7 8" key="1">
    <citation type="submission" date="2018-06" db="EMBL/GenBank/DDBJ databases">
        <authorList>
            <consortium name="Pathogen Informatics"/>
            <person name="Doyle S."/>
        </authorList>
    </citation>
    <scope>NUCLEOTIDE SEQUENCE [LARGE SCALE GENOMIC DNA]</scope>
    <source>
        <strain evidence="7 8">NCTC11088</strain>
    </source>
</reference>
<gene>
    <name evidence="6 7" type="primary">rsmG</name>
    <name evidence="7" type="ORF">NCTC11088_01399</name>
</gene>
<dbReference type="FunFam" id="3.40.50.150:FF:000041">
    <property type="entry name" value="Ribosomal RNA small subunit methyltransferase G"/>
    <property type="match status" value="1"/>
</dbReference>
<sequence length="229" mass="25630">MLKDRLIDFNLDTSKVEQLEKYKEMLLEKNKVMNLTAITDSDEVDVKHFLDSLSIAKTEYLKAGKTLLDVGTGAGFPGLPLKIYNPEIEVTLLDSLNKRIVFLREVIGELGLEGIEAIHGRAEEAARGEMRESFDIVTSRAVANMRTLLEYDLPFVKVGGHLICMKGPEHKEELKESKNALSILGGKLKEIIEVKLPKDITHYLVVIEKVNSTKDKYPRAGGKPKSQPL</sequence>
<dbReference type="PIRSF" id="PIRSF003078">
    <property type="entry name" value="GidB"/>
    <property type="match status" value="1"/>
</dbReference>
<dbReference type="NCBIfam" id="TIGR00138">
    <property type="entry name" value="rsmG_gidB"/>
    <property type="match status" value="1"/>
</dbReference>
<evidence type="ECO:0000256" key="2">
    <source>
        <dbReference type="ARBA" id="ARBA00022552"/>
    </source>
</evidence>